<gene>
    <name evidence="2" type="ORF">CPT34_27820</name>
</gene>
<evidence type="ECO:0000256" key="1">
    <source>
        <dbReference type="SAM" id="MobiDB-lite"/>
    </source>
</evidence>
<proteinExistence type="predicted"/>
<evidence type="ECO:0000313" key="2">
    <source>
        <dbReference type="EMBL" id="PCK77876.1"/>
    </source>
</evidence>
<comment type="caution">
    <text evidence="2">The sequence shown here is derived from an EMBL/GenBank/DDBJ whole genome shotgun (WGS) entry which is preliminary data.</text>
</comment>
<protein>
    <submittedName>
        <fullName evidence="2">Uncharacterized protein</fullName>
    </submittedName>
</protein>
<dbReference type="RefSeq" id="WP_096764622.1">
    <property type="nucleotide sequence ID" value="NZ_NXDM01000035.1"/>
</dbReference>
<name>A0A2A5KLC7_9HYPH</name>
<accession>A0A2A5KLC7</accession>
<evidence type="ECO:0000313" key="3">
    <source>
        <dbReference type="Proteomes" id="UP000218807"/>
    </source>
</evidence>
<dbReference type="EMBL" id="NXDM01000035">
    <property type="protein sequence ID" value="PCK77876.1"/>
    <property type="molecule type" value="Genomic_DNA"/>
</dbReference>
<dbReference type="Proteomes" id="UP000218807">
    <property type="component" value="Unassembled WGS sequence"/>
</dbReference>
<feature type="compositionally biased region" description="Basic residues" evidence="1">
    <location>
        <begin position="67"/>
        <end position="77"/>
    </location>
</feature>
<sequence length="147" mass="16470">MIQILNVSRNDDGQYEILDQRGKVVSGPYDTNAAAWAALDRIDHETMPGKSRNNKKVLWGKPEKPEKRKSKKASKRQAARDEHRMKVNAAKAPGWVRSVAAAKFDPAGERSYRDHRLGTFGAASEVRRIDPATYLAEKAAGARKEQR</sequence>
<keyword evidence="3" id="KW-1185">Reference proteome</keyword>
<feature type="region of interest" description="Disordered" evidence="1">
    <location>
        <begin position="45"/>
        <end position="90"/>
    </location>
</feature>
<dbReference type="AlphaFoldDB" id="A0A2A5KLC7"/>
<organism evidence="2 3">
    <name type="scientific">Rhizobium sophoriradicis</name>
    <dbReference type="NCBI Taxonomy" id="1535245"/>
    <lineage>
        <taxon>Bacteria</taxon>
        <taxon>Pseudomonadati</taxon>
        <taxon>Pseudomonadota</taxon>
        <taxon>Alphaproteobacteria</taxon>
        <taxon>Hyphomicrobiales</taxon>
        <taxon>Rhizobiaceae</taxon>
        <taxon>Rhizobium/Agrobacterium group</taxon>
        <taxon>Rhizobium</taxon>
    </lineage>
</organism>
<reference evidence="2 3" key="1">
    <citation type="submission" date="2017-09" db="EMBL/GenBank/DDBJ databases">
        <title>Comparative genomics of rhizobia isolated from Phaseolus vulgaris in China.</title>
        <authorList>
            <person name="Tong W."/>
        </authorList>
    </citation>
    <scope>NUCLEOTIDE SEQUENCE [LARGE SCALE GENOMIC DNA]</scope>
    <source>
        <strain evidence="2 3">L101</strain>
    </source>
</reference>